<keyword evidence="1" id="KW-0732">Signal</keyword>
<protein>
    <recommendedName>
        <fullName evidence="4">LysM domain-containing protein</fullName>
    </recommendedName>
</protein>
<evidence type="ECO:0000313" key="3">
    <source>
        <dbReference type="Proteomes" id="UP000192578"/>
    </source>
</evidence>
<dbReference type="Proteomes" id="UP000192578">
    <property type="component" value="Unassembled WGS sequence"/>
</dbReference>
<feature type="signal peptide" evidence="1">
    <location>
        <begin position="1"/>
        <end position="19"/>
    </location>
</feature>
<gene>
    <name evidence="2" type="ORF">BV898_04997</name>
</gene>
<feature type="chain" id="PRO_5013343100" description="LysM domain-containing protein" evidence="1">
    <location>
        <begin position="20"/>
        <end position="487"/>
    </location>
</feature>
<keyword evidence="3" id="KW-1185">Reference proteome</keyword>
<organism evidence="2 3">
    <name type="scientific">Hypsibius exemplaris</name>
    <name type="common">Freshwater tardigrade</name>
    <dbReference type="NCBI Taxonomy" id="2072580"/>
    <lineage>
        <taxon>Eukaryota</taxon>
        <taxon>Metazoa</taxon>
        <taxon>Ecdysozoa</taxon>
        <taxon>Tardigrada</taxon>
        <taxon>Eutardigrada</taxon>
        <taxon>Parachela</taxon>
        <taxon>Hypsibioidea</taxon>
        <taxon>Hypsibiidae</taxon>
        <taxon>Hypsibius</taxon>
    </lineage>
</organism>
<dbReference type="AlphaFoldDB" id="A0A1W0X0V3"/>
<evidence type="ECO:0000313" key="2">
    <source>
        <dbReference type="EMBL" id="OQV20922.1"/>
    </source>
</evidence>
<reference evidence="3" key="1">
    <citation type="submission" date="2017-01" db="EMBL/GenBank/DDBJ databases">
        <title>Comparative genomics of anhydrobiosis in the tardigrade Hypsibius dujardini.</title>
        <authorList>
            <person name="Yoshida Y."/>
            <person name="Koutsovoulos G."/>
            <person name="Laetsch D."/>
            <person name="Stevens L."/>
            <person name="Kumar S."/>
            <person name="Horikawa D."/>
            <person name="Ishino K."/>
            <person name="Komine S."/>
            <person name="Tomita M."/>
            <person name="Blaxter M."/>
            <person name="Arakawa K."/>
        </authorList>
    </citation>
    <scope>NUCLEOTIDE SEQUENCE [LARGE SCALE GENOMIC DNA]</scope>
    <source>
        <strain evidence="3">Z151</strain>
    </source>
</reference>
<evidence type="ECO:0000256" key="1">
    <source>
        <dbReference type="SAM" id="SignalP"/>
    </source>
</evidence>
<accession>A0A1W0X0V3</accession>
<name>A0A1W0X0V3_HYPEX</name>
<comment type="caution">
    <text evidence="2">The sequence shown here is derived from an EMBL/GenBank/DDBJ whole genome shotgun (WGS) entry which is preliminary data.</text>
</comment>
<proteinExistence type="predicted"/>
<evidence type="ECO:0008006" key="4">
    <source>
        <dbReference type="Google" id="ProtNLM"/>
    </source>
</evidence>
<sequence>MSKSFVYILAISLVCYVNAAPATVPASATTAAPLQRPAVPTLSLVDVPAGCNGFWSADKNSFGEKACKDSLWVCGGITEQKLYELNPFLNGGKNCATIQRGQRICCKNPTVTAPTATTAPTEATIPEVCEEELSKATLDFKPNPGIFYRCSHCPPEGYSGLEQPTPLSIAQLLLTGVPYSAGNQPTVSLADSNVPNLAVTILALQYPIVPSATTGEATPCPAVGGTPSTCVYAVDFSLSQLPHVGFLNKTVVVNVKQADNKVLGSISVNLNFNCNPIWQAISANIGPTPVLVNFETATLANKGITFVKVPSLTASPIVSASSASKLASYAVHYNTPNGIGEPTSAVKPTGAAVGPKKVYVNCNQGSIAGNTVIAVVQATDPANQPVSYFAYSSVTEKGTVGAGREQHTITSAGVLSISGTAGTVGVSNQATPDGSVGGDANGGAIGTLLAPAATPDVPKDVFLVALSNAGCSSVLQARFYLACGEIV</sequence>
<dbReference type="EMBL" id="MTYJ01000026">
    <property type="protein sequence ID" value="OQV20922.1"/>
    <property type="molecule type" value="Genomic_DNA"/>
</dbReference>